<keyword evidence="1" id="KW-0732">Signal</keyword>
<feature type="signal peptide" evidence="1">
    <location>
        <begin position="1"/>
        <end position="24"/>
    </location>
</feature>
<protein>
    <submittedName>
        <fullName evidence="4">Phosphodiesterase/alkaline phosphatase D family protein</fullName>
        <ecNumber evidence="4">3.1.-.-</ecNumber>
    </submittedName>
</protein>
<dbReference type="InterPro" id="IPR029052">
    <property type="entry name" value="Metallo-depent_PP-like"/>
</dbReference>
<keyword evidence="5" id="KW-1185">Reference proteome</keyword>
<dbReference type="Gene3D" id="3.60.21.70">
    <property type="entry name" value="PhoD-like phosphatase"/>
    <property type="match status" value="1"/>
</dbReference>
<feature type="chain" id="PRO_5013076717" evidence="1">
    <location>
        <begin position="25"/>
        <end position="552"/>
    </location>
</feature>
<dbReference type="Pfam" id="PF16655">
    <property type="entry name" value="PhoD_N"/>
    <property type="match status" value="1"/>
</dbReference>
<feature type="domain" description="PhoD-like phosphatase metallophosphatase" evidence="2">
    <location>
        <begin position="151"/>
        <end position="531"/>
    </location>
</feature>
<dbReference type="CDD" id="cd07389">
    <property type="entry name" value="MPP_PhoD"/>
    <property type="match status" value="1"/>
</dbReference>
<dbReference type="Pfam" id="PF09423">
    <property type="entry name" value="PhoD"/>
    <property type="match status" value="1"/>
</dbReference>
<dbReference type="PANTHER" id="PTHR43606">
    <property type="entry name" value="PHOSPHATASE, PUTATIVE (AFU_ORTHOLOGUE AFUA_6G08710)-RELATED"/>
    <property type="match status" value="1"/>
</dbReference>
<dbReference type="InterPro" id="IPR038607">
    <property type="entry name" value="PhoD-like_sf"/>
</dbReference>
<dbReference type="EMBL" id="LT899436">
    <property type="protein sequence ID" value="SNR14391.1"/>
    <property type="molecule type" value="Genomic_DNA"/>
</dbReference>
<dbReference type="PANTHER" id="PTHR43606:SF2">
    <property type="entry name" value="ALKALINE PHOSPHATASE FAMILY PROTEIN (AFU_ORTHOLOGUE AFUA_5G03860)"/>
    <property type="match status" value="1"/>
</dbReference>
<evidence type="ECO:0000259" key="3">
    <source>
        <dbReference type="Pfam" id="PF16655"/>
    </source>
</evidence>
<evidence type="ECO:0000259" key="2">
    <source>
        <dbReference type="Pfam" id="PF09423"/>
    </source>
</evidence>
<evidence type="ECO:0000313" key="4">
    <source>
        <dbReference type="EMBL" id="SNR14391.1"/>
    </source>
</evidence>
<accession>A0A238U5A6</accession>
<dbReference type="EC" id="3.1.-.-" evidence="4"/>
<dbReference type="Gene3D" id="2.60.40.380">
    <property type="entry name" value="Purple acid phosphatase-like, N-terminal"/>
    <property type="match status" value="1"/>
</dbReference>
<dbReference type="InterPro" id="IPR032093">
    <property type="entry name" value="PhoD_N"/>
</dbReference>
<gene>
    <name evidence="4" type="ORF">TJEJU_0612</name>
</gene>
<proteinExistence type="predicted"/>
<keyword evidence="4" id="KW-0378">Hydrolase</keyword>
<evidence type="ECO:0000313" key="5">
    <source>
        <dbReference type="Proteomes" id="UP000215214"/>
    </source>
</evidence>
<dbReference type="OrthoDB" id="9763616at2"/>
<dbReference type="InterPro" id="IPR052900">
    <property type="entry name" value="Phospholipid_Metab_Enz"/>
</dbReference>
<dbReference type="GO" id="GO:0016787">
    <property type="term" value="F:hydrolase activity"/>
    <property type="evidence" value="ECO:0007669"/>
    <property type="project" value="UniProtKB-KW"/>
</dbReference>
<dbReference type="RefSeq" id="WP_095069310.1">
    <property type="nucleotide sequence ID" value="NZ_LT899436.1"/>
</dbReference>
<evidence type="ECO:0000256" key="1">
    <source>
        <dbReference type="SAM" id="SignalP"/>
    </source>
</evidence>
<feature type="domain" description="Phospholipase D N-terminal" evidence="3">
    <location>
        <begin position="52"/>
        <end position="141"/>
    </location>
</feature>
<dbReference type="AlphaFoldDB" id="A0A238U5A6"/>
<dbReference type="InterPro" id="IPR018946">
    <property type="entry name" value="PhoD-like_MPP"/>
</dbReference>
<dbReference type="SUPFAM" id="SSF56300">
    <property type="entry name" value="Metallo-dependent phosphatases"/>
    <property type="match status" value="1"/>
</dbReference>
<organism evidence="4 5">
    <name type="scientific">Tenacibaculum jejuense</name>
    <dbReference type="NCBI Taxonomy" id="584609"/>
    <lineage>
        <taxon>Bacteria</taxon>
        <taxon>Pseudomonadati</taxon>
        <taxon>Bacteroidota</taxon>
        <taxon>Flavobacteriia</taxon>
        <taxon>Flavobacteriales</taxon>
        <taxon>Flavobacteriaceae</taxon>
        <taxon>Tenacibaculum</taxon>
    </lineage>
</organism>
<name>A0A238U5A6_9FLAO</name>
<dbReference type="KEGG" id="tje:TJEJU_0612"/>
<sequence>MSTNLKRRSFLKNSLLVTSGLILAPNFISCDSDPDVTTDPIPSDITEKNFDLGVASFDPTNSQVIIWTRYSTTNPTVKLIWQLAKNKDFTELVRQGEVETDVSRDFTVAIEVKDLDENLKLYYRFVNVNDKATSPVGETLTFGANTSELKLAVASCSNHAYGYFNVYEAINQSDADVVVHLGDYIYEYGEDTYGSFRDPDPIGEIITLDDYRKRYRLYRSDVQLKELHQKKPFICVWDDHEVTNDAYIDGAENHQDNEGDYQERKRSALQAYSEYLPNTTNLTDNSIIYRKLQLGNLVDLVMLDTRIVGRDKQLEYANYTTASGFDAVAFQQAWLDPSRTLLGAQQKAWFKSEIEASNSAWQIIGQQVLMGKMLIPAELITLFGSPQFQVALGELVQIKTRLLQNDTTLTAEEIARVKTVIPYNLDAWDGYYAEREEILETFRDKKVVVLAGDTHNAWQSNLITATGDKVGDELATSSVSSPGFESFVGAQGAVQLGSALELLIDDLNFANLVDRGFMKLTVTSGAVKTDWNYVDTVTETTYTTAIKNTLTI</sequence>
<dbReference type="Proteomes" id="UP000215214">
    <property type="component" value="Chromosome TJEJU"/>
</dbReference>
<reference evidence="4 5" key="1">
    <citation type="submission" date="2017-07" db="EMBL/GenBank/DDBJ databases">
        <authorList>
            <person name="Sun Z.S."/>
            <person name="Albrecht U."/>
            <person name="Echele G."/>
            <person name="Lee C.C."/>
        </authorList>
    </citation>
    <scope>NUCLEOTIDE SEQUENCE [LARGE SCALE GENOMIC DNA]</scope>
    <source>
        <strain evidence="5">type strain: KCTC 22618</strain>
    </source>
</reference>